<protein>
    <submittedName>
        <fullName evidence="1">Uncharacterized protein</fullName>
    </submittedName>
</protein>
<dbReference type="AlphaFoldDB" id="A0A834W8X7"/>
<reference evidence="1" key="1">
    <citation type="submission" date="2020-09" db="EMBL/GenBank/DDBJ databases">
        <title>Genome-Enabled Discovery of Anthraquinone Biosynthesis in Senna tora.</title>
        <authorList>
            <person name="Kang S.-H."/>
            <person name="Pandey R.P."/>
            <person name="Lee C.-M."/>
            <person name="Sim J.-S."/>
            <person name="Jeong J.-T."/>
            <person name="Choi B.-S."/>
            <person name="Jung M."/>
            <person name="Ginzburg D."/>
            <person name="Zhao K."/>
            <person name="Won S.Y."/>
            <person name="Oh T.-J."/>
            <person name="Yu Y."/>
            <person name="Kim N.-H."/>
            <person name="Lee O.R."/>
            <person name="Lee T.-H."/>
            <person name="Bashyal P."/>
            <person name="Kim T.-S."/>
            <person name="Lee W.-H."/>
            <person name="Kawkins C."/>
            <person name="Kim C.-K."/>
            <person name="Kim J.S."/>
            <person name="Ahn B.O."/>
            <person name="Rhee S.Y."/>
            <person name="Sohng J.K."/>
        </authorList>
    </citation>
    <scope>NUCLEOTIDE SEQUENCE</scope>
    <source>
        <tissue evidence="1">Leaf</tissue>
    </source>
</reference>
<sequence length="235" mass="27938">MRAVTILPKINLANLDKRMDYLEREMAGVKKDIRTIKECMRELHAALVRLSKEGEREERLELKSIPTLFTFKNKTKEEIKLEVVQVSESMKITLVSSSSTPMKENRCIHSQRKGRRWHLFWMMAKEKEDEALKPTTKLKLMSLAHKLKEKNLLLEKAITHPPKFSRRQRVWKKNVFTLCREDSSKFNGYQKLFEVEESNLQVESYYGCNEMLEAHYSGEIQQLLWWQMKIMKSKK</sequence>
<proteinExistence type="predicted"/>
<name>A0A834W8X7_9FABA</name>
<gene>
    <name evidence="1" type="ORF">G2W53_028579</name>
</gene>
<evidence type="ECO:0000313" key="2">
    <source>
        <dbReference type="Proteomes" id="UP000634136"/>
    </source>
</evidence>
<keyword evidence="2" id="KW-1185">Reference proteome</keyword>
<comment type="caution">
    <text evidence="1">The sequence shown here is derived from an EMBL/GenBank/DDBJ whole genome shotgun (WGS) entry which is preliminary data.</text>
</comment>
<dbReference type="Proteomes" id="UP000634136">
    <property type="component" value="Unassembled WGS sequence"/>
</dbReference>
<accession>A0A834W8X7</accession>
<evidence type="ECO:0000313" key="1">
    <source>
        <dbReference type="EMBL" id="KAF7814610.1"/>
    </source>
</evidence>
<dbReference type="EMBL" id="JAAIUW010000009">
    <property type="protein sequence ID" value="KAF7814610.1"/>
    <property type="molecule type" value="Genomic_DNA"/>
</dbReference>
<organism evidence="1 2">
    <name type="scientific">Senna tora</name>
    <dbReference type="NCBI Taxonomy" id="362788"/>
    <lineage>
        <taxon>Eukaryota</taxon>
        <taxon>Viridiplantae</taxon>
        <taxon>Streptophyta</taxon>
        <taxon>Embryophyta</taxon>
        <taxon>Tracheophyta</taxon>
        <taxon>Spermatophyta</taxon>
        <taxon>Magnoliopsida</taxon>
        <taxon>eudicotyledons</taxon>
        <taxon>Gunneridae</taxon>
        <taxon>Pentapetalae</taxon>
        <taxon>rosids</taxon>
        <taxon>fabids</taxon>
        <taxon>Fabales</taxon>
        <taxon>Fabaceae</taxon>
        <taxon>Caesalpinioideae</taxon>
        <taxon>Cassia clade</taxon>
        <taxon>Senna</taxon>
    </lineage>
</organism>